<name>A0A5B7IKF1_PORTR</name>
<accession>A0A5B7IKF1</accession>
<protein>
    <submittedName>
        <fullName evidence="1">Uncharacterized protein</fullName>
    </submittedName>
</protein>
<proteinExistence type="predicted"/>
<gene>
    <name evidence="1" type="ORF">E2C01_076732</name>
</gene>
<organism evidence="1 2">
    <name type="scientific">Portunus trituberculatus</name>
    <name type="common">Swimming crab</name>
    <name type="synonym">Neptunus trituberculatus</name>
    <dbReference type="NCBI Taxonomy" id="210409"/>
    <lineage>
        <taxon>Eukaryota</taxon>
        <taxon>Metazoa</taxon>
        <taxon>Ecdysozoa</taxon>
        <taxon>Arthropoda</taxon>
        <taxon>Crustacea</taxon>
        <taxon>Multicrustacea</taxon>
        <taxon>Malacostraca</taxon>
        <taxon>Eumalacostraca</taxon>
        <taxon>Eucarida</taxon>
        <taxon>Decapoda</taxon>
        <taxon>Pleocyemata</taxon>
        <taxon>Brachyura</taxon>
        <taxon>Eubrachyura</taxon>
        <taxon>Portunoidea</taxon>
        <taxon>Portunidae</taxon>
        <taxon>Portuninae</taxon>
        <taxon>Portunus</taxon>
    </lineage>
</organism>
<sequence length="66" mass="7308">MTCFFLQSPPPHYDRCAAAYPHPGLPLYSPPTTTTTITCLHHTPTPHHTHTPNVQSEAEVACSLFH</sequence>
<reference evidence="1 2" key="1">
    <citation type="submission" date="2019-05" db="EMBL/GenBank/DDBJ databases">
        <title>Another draft genome of Portunus trituberculatus and its Hox gene families provides insights of decapod evolution.</title>
        <authorList>
            <person name="Jeong J.-H."/>
            <person name="Song I."/>
            <person name="Kim S."/>
            <person name="Choi T."/>
            <person name="Kim D."/>
            <person name="Ryu S."/>
            <person name="Kim W."/>
        </authorList>
    </citation>
    <scope>NUCLEOTIDE SEQUENCE [LARGE SCALE GENOMIC DNA]</scope>
    <source>
        <tissue evidence="1">Muscle</tissue>
    </source>
</reference>
<evidence type="ECO:0000313" key="2">
    <source>
        <dbReference type="Proteomes" id="UP000324222"/>
    </source>
</evidence>
<dbReference type="Proteomes" id="UP000324222">
    <property type="component" value="Unassembled WGS sequence"/>
</dbReference>
<dbReference type="AlphaFoldDB" id="A0A5B7IKF1"/>
<keyword evidence="2" id="KW-1185">Reference proteome</keyword>
<dbReference type="EMBL" id="VSRR010058815">
    <property type="protein sequence ID" value="MPC82087.1"/>
    <property type="molecule type" value="Genomic_DNA"/>
</dbReference>
<comment type="caution">
    <text evidence="1">The sequence shown here is derived from an EMBL/GenBank/DDBJ whole genome shotgun (WGS) entry which is preliminary data.</text>
</comment>
<evidence type="ECO:0000313" key="1">
    <source>
        <dbReference type="EMBL" id="MPC82087.1"/>
    </source>
</evidence>